<reference evidence="3" key="1">
    <citation type="submission" date="2016-11" db="UniProtKB">
        <authorList>
            <consortium name="WormBaseParasite"/>
        </authorList>
    </citation>
    <scope>IDENTIFICATION</scope>
</reference>
<organism evidence="2 3">
    <name type="scientific">Steinernema glaseri</name>
    <dbReference type="NCBI Taxonomy" id="37863"/>
    <lineage>
        <taxon>Eukaryota</taxon>
        <taxon>Metazoa</taxon>
        <taxon>Ecdysozoa</taxon>
        <taxon>Nematoda</taxon>
        <taxon>Chromadorea</taxon>
        <taxon>Rhabditida</taxon>
        <taxon>Tylenchina</taxon>
        <taxon>Panagrolaimomorpha</taxon>
        <taxon>Strongyloidoidea</taxon>
        <taxon>Steinernematidae</taxon>
        <taxon>Steinernema</taxon>
    </lineage>
</organism>
<feature type="region of interest" description="Disordered" evidence="1">
    <location>
        <begin position="76"/>
        <end position="95"/>
    </location>
</feature>
<name>A0A1I7ZFP9_9BILA</name>
<dbReference type="Proteomes" id="UP000095287">
    <property type="component" value="Unplaced"/>
</dbReference>
<dbReference type="AlphaFoldDB" id="A0A1I7ZFP9"/>
<sequence length="95" mass="10662">MERPRTEVILRPCADSLGAYFPESVVCFRSGDGDTVCSRAEEEGRHLKSMFVTLPEKESKDRTTKVVLWLLDSSRKPDASVDQENKDGASENVTR</sequence>
<evidence type="ECO:0000313" key="2">
    <source>
        <dbReference type="Proteomes" id="UP000095287"/>
    </source>
</evidence>
<accession>A0A1I7ZFP9</accession>
<dbReference type="WBParaSite" id="L893_g25986.t1">
    <property type="protein sequence ID" value="L893_g25986.t1"/>
    <property type="gene ID" value="L893_g25986"/>
</dbReference>
<protein>
    <submittedName>
        <fullName evidence="3">Uncharacterized protein</fullName>
    </submittedName>
</protein>
<evidence type="ECO:0000256" key="1">
    <source>
        <dbReference type="SAM" id="MobiDB-lite"/>
    </source>
</evidence>
<proteinExistence type="predicted"/>
<evidence type="ECO:0000313" key="3">
    <source>
        <dbReference type="WBParaSite" id="L893_g25986.t1"/>
    </source>
</evidence>
<keyword evidence="2" id="KW-1185">Reference proteome</keyword>